<name>A0A1J0GI76_9CLOT</name>
<dbReference type="InterPro" id="IPR010982">
    <property type="entry name" value="Lambda_DNA-bd_dom_sf"/>
</dbReference>
<dbReference type="KEGG" id="ceu:A7L45_13920"/>
<keyword evidence="3" id="KW-1185">Reference proteome</keyword>
<protein>
    <recommendedName>
        <fullName evidence="1">HTH cro/C1-type domain-containing protein</fullName>
    </recommendedName>
</protein>
<dbReference type="STRING" id="1552.A7L45_13920"/>
<dbReference type="RefSeq" id="WP_071613386.1">
    <property type="nucleotide sequence ID" value="NZ_CP015756.1"/>
</dbReference>
<dbReference type="InterPro" id="IPR001387">
    <property type="entry name" value="Cro/C1-type_HTH"/>
</dbReference>
<dbReference type="AlphaFoldDB" id="A0A1J0GI76"/>
<dbReference type="SMART" id="SM00530">
    <property type="entry name" value="HTH_XRE"/>
    <property type="match status" value="1"/>
</dbReference>
<reference evidence="3" key="1">
    <citation type="journal article" date="2016" name="Front. Microbiol.">
        <title>Complete Genome Sequence of Clostridium estertheticum DSM 8809, a Microbe Identified in Spoiled Vacuum Packed Beef.</title>
        <authorList>
            <person name="Yu Z."/>
            <person name="Gunn L."/>
            <person name="Brennan E."/>
            <person name="Reid R."/>
            <person name="Wall P.G."/>
            <person name="Gaora O.P."/>
            <person name="Hurley D."/>
            <person name="Bolton D."/>
            <person name="Fanning S."/>
        </authorList>
    </citation>
    <scope>NUCLEOTIDE SEQUENCE [LARGE SCALE GENOMIC DNA]</scope>
    <source>
        <strain evidence="3">DSM 8809</strain>
    </source>
</reference>
<sequence length="71" mass="8304">MDLKQLRLDNGIKLMKLAEILEISRQQYSNIEKGKGKMNAGRIEKLSKKFNIEPLLILKAWEETKSNEKRC</sequence>
<evidence type="ECO:0000313" key="2">
    <source>
        <dbReference type="EMBL" id="APC41092.1"/>
    </source>
</evidence>
<evidence type="ECO:0000313" key="3">
    <source>
        <dbReference type="Proteomes" id="UP000182569"/>
    </source>
</evidence>
<dbReference type="CDD" id="cd00093">
    <property type="entry name" value="HTH_XRE"/>
    <property type="match status" value="1"/>
</dbReference>
<proteinExistence type="predicted"/>
<feature type="domain" description="HTH cro/C1-type" evidence="1">
    <location>
        <begin position="3"/>
        <end position="57"/>
    </location>
</feature>
<dbReference type="EMBL" id="CP015756">
    <property type="protein sequence ID" value="APC41092.1"/>
    <property type="molecule type" value="Genomic_DNA"/>
</dbReference>
<organism evidence="2 3">
    <name type="scientific">Clostridium estertheticum subsp. estertheticum</name>
    <dbReference type="NCBI Taxonomy" id="1552"/>
    <lineage>
        <taxon>Bacteria</taxon>
        <taxon>Bacillati</taxon>
        <taxon>Bacillota</taxon>
        <taxon>Clostridia</taxon>
        <taxon>Eubacteriales</taxon>
        <taxon>Clostridiaceae</taxon>
        <taxon>Clostridium</taxon>
    </lineage>
</organism>
<dbReference type="OrthoDB" id="1936261at2"/>
<dbReference type="Pfam" id="PF01381">
    <property type="entry name" value="HTH_3"/>
    <property type="match status" value="1"/>
</dbReference>
<dbReference type="GO" id="GO:0003677">
    <property type="term" value="F:DNA binding"/>
    <property type="evidence" value="ECO:0007669"/>
    <property type="project" value="InterPro"/>
</dbReference>
<dbReference type="Gene3D" id="1.10.260.40">
    <property type="entry name" value="lambda repressor-like DNA-binding domains"/>
    <property type="match status" value="1"/>
</dbReference>
<dbReference type="Proteomes" id="UP000182569">
    <property type="component" value="Chromosome"/>
</dbReference>
<gene>
    <name evidence="2" type="ORF">A7L45_13920</name>
</gene>
<accession>A0A1J0GI76</accession>
<evidence type="ECO:0000259" key="1">
    <source>
        <dbReference type="PROSITE" id="PS50943"/>
    </source>
</evidence>
<dbReference type="PROSITE" id="PS50943">
    <property type="entry name" value="HTH_CROC1"/>
    <property type="match status" value="1"/>
</dbReference>
<dbReference type="SUPFAM" id="SSF47413">
    <property type="entry name" value="lambda repressor-like DNA-binding domains"/>
    <property type="match status" value="1"/>
</dbReference>